<dbReference type="EC" id="2.7.1.130" evidence="2"/>
<evidence type="ECO:0000256" key="8">
    <source>
        <dbReference type="ARBA" id="ARBA00022840"/>
    </source>
</evidence>
<evidence type="ECO:0000256" key="3">
    <source>
        <dbReference type="ARBA" id="ARBA00022516"/>
    </source>
</evidence>
<keyword evidence="3" id="KW-0444">Lipid biosynthesis</keyword>
<evidence type="ECO:0000313" key="10">
    <source>
        <dbReference type="EMBL" id="KAI5409307.1"/>
    </source>
</evidence>
<dbReference type="Pfam" id="PF02606">
    <property type="entry name" value="LpxK"/>
    <property type="match status" value="1"/>
</dbReference>
<dbReference type="GO" id="GO:0005524">
    <property type="term" value="F:ATP binding"/>
    <property type="evidence" value="ECO:0007669"/>
    <property type="project" value="UniProtKB-KW"/>
</dbReference>
<dbReference type="PANTHER" id="PTHR42724">
    <property type="entry name" value="TETRAACYLDISACCHARIDE 4'-KINASE"/>
    <property type="match status" value="1"/>
</dbReference>
<evidence type="ECO:0000256" key="9">
    <source>
        <dbReference type="ARBA" id="ARBA00023098"/>
    </source>
</evidence>
<keyword evidence="11" id="KW-1185">Reference proteome</keyword>
<evidence type="ECO:0000256" key="1">
    <source>
        <dbReference type="ARBA" id="ARBA00004870"/>
    </source>
</evidence>
<evidence type="ECO:0000313" key="11">
    <source>
        <dbReference type="Proteomes" id="UP001058974"/>
    </source>
</evidence>
<organism evidence="10 11">
    <name type="scientific">Pisum sativum</name>
    <name type="common">Garden pea</name>
    <name type="synonym">Lathyrus oleraceus</name>
    <dbReference type="NCBI Taxonomy" id="3888"/>
    <lineage>
        <taxon>Eukaryota</taxon>
        <taxon>Viridiplantae</taxon>
        <taxon>Streptophyta</taxon>
        <taxon>Embryophyta</taxon>
        <taxon>Tracheophyta</taxon>
        <taxon>Spermatophyta</taxon>
        <taxon>Magnoliopsida</taxon>
        <taxon>eudicotyledons</taxon>
        <taxon>Gunneridae</taxon>
        <taxon>Pentapetalae</taxon>
        <taxon>rosids</taxon>
        <taxon>fabids</taxon>
        <taxon>Fabales</taxon>
        <taxon>Fabaceae</taxon>
        <taxon>Papilionoideae</taxon>
        <taxon>50 kb inversion clade</taxon>
        <taxon>NPAAA clade</taxon>
        <taxon>Hologalegina</taxon>
        <taxon>IRL clade</taxon>
        <taxon>Fabeae</taxon>
        <taxon>Lathyrus</taxon>
    </lineage>
</organism>
<keyword evidence="7" id="KW-0418">Kinase</keyword>
<dbReference type="Gramene" id="Psat05G0493100-T1">
    <property type="protein sequence ID" value="KAI5409307.1"/>
    <property type="gene ID" value="KIW84_054931"/>
</dbReference>
<name>A0A9D4WWY7_PEA</name>
<dbReference type="GO" id="GO:0016020">
    <property type="term" value="C:membrane"/>
    <property type="evidence" value="ECO:0007669"/>
    <property type="project" value="GOC"/>
</dbReference>
<evidence type="ECO:0000256" key="6">
    <source>
        <dbReference type="ARBA" id="ARBA00022741"/>
    </source>
</evidence>
<gene>
    <name evidence="10" type="ORF">KIW84_054931</name>
</gene>
<proteinExistence type="inferred from homology"/>
<dbReference type="GO" id="GO:2001289">
    <property type="term" value="P:lipid X metabolic process"/>
    <property type="evidence" value="ECO:0007669"/>
    <property type="project" value="EnsemblPlants"/>
</dbReference>
<keyword evidence="6" id="KW-0547">Nucleotide-binding</keyword>
<protein>
    <recommendedName>
        <fullName evidence="2">tetraacyldisaccharide 4'-kinase</fullName>
        <ecNumber evidence="2">2.7.1.130</ecNumber>
    </recommendedName>
</protein>
<keyword evidence="4" id="KW-0441">Lipid A biosynthesis</keyword>
<dbReference type="HAMAP" id="MF_00409">
    <property type="entry name" value="LpxK"/>
    <property type="match status" value="1"/>
</dbReference>
<comment type="pathway">
    <text evidence="1">Glycolipid biosynthesis; lipid IV(A) biosynthesis; lipid IV(A) from (3R)-3-hydroxytetradecanoyl-[acyl-carrier-protein] and UDP-N-acetyl-alpha-D-glucosamine: step 6/6.</text>
</comment>
<comment type="caution">
    <text evidence="10">The sequence shown here is derived from an EMBL/GenBank/DDBJ whole genome shotgun (WGS) entry which is preliminary data.</text>
</comment>
<dbReference type="NCBIfam" id="TIGR00682">
    <property type="entry name" value="lpxK"/>
    <property type="match status" value="1"/>
</dbReference>
<dbReference type="PANTHER" id="PTHR42724:SF1">
    <property type="entry name" value="TETRAACYLDISACCHARIDE 4'-KINASE, MITOCHONDRIAL-RELATED"/>
    <property type="match status" value="1"/>
</dbReference>
<evidence type="ECO:0000256" key="2">
    <source>
        <dbReference type="ARBA" id="ARBA00012071"/>
    </source>
</evidence>
<dbReference type="GO" id="GO:0009245">
    <property type="term" value="P:lipid A biosynthetic process"/>
    <property type="evidence" value="ECO:0007669"/>
    <property type="project" value="UniProtKB-KW"/>
</dbReference>
<dbReference type="GO" id="GO:0009029">
    <property type="term" value="F:lipid-A 4'-kinase activity"/>
    <property type="evidence" value="ECO:0007669"/>
    <property type="project" value="UniProtKB-EC"/>
</dbReference>
<reference evidence="10 11" key="1">
    <citation type="journal article" date="2022" name="Nat. Genet.">
        <title>Improved pea reference genome and pan-genome highlight genomic features and evolutionary characteristics.</title>
        <authorList>
            <person name="Yang T."/>
            <person name="Liu R."/>
            <person name="Luo Y."/>
            <person name="Hu S."/>
            <person name="Wang D."/>
            <person name="Wang C."/>
            <person name="Pandey M.K."/>
            <person name="Ge S."/>
            <person name="Xu Q."/>
            <person name="Li N."/>
            <person name="Li G."/>
            <person name="Huang Y."/>
            <person name="Saxena R.K."/>
            <person name="Ji Y."/>
            <person name="Li M."/>
            <person name="Yan X."/>
            <person name="He Y."/>
            <person name="Liu Y."/>
            <person name="Wang X."/>
            <person name="Xiang C."/>
            <person name="Varshney R.K."/>
            <person name="Ding H."/>
            <person name="Gao S."/>
            <person name="Zong X."/>
        </authorList>
    </citation>
    <scope>NUCLEOTIDE SEQUENCE [LARGE SCALE GENOMIC DNA]</scope>
    <source>
        <strain evidence="10 11">cv. Zhongwan 6</strain>
    </source>
</reference>
<dbReference type="EMBL" id="JAMSHJ010000005">
    <property type="protein sequence ID" value="KAI5409307.1"/>
    <property type="molecule type" value="Genomic_DNA"/>
</dbReference>
<accession>A0A9D4WWY7</accession>
<evidence type="ECO:0000256" key="4">
    <source>
        <dbReference type="ARBA" id="ARBA00022556"/>
    </source>
</evidence>
<dbReference type="Proteomes" id="UP001058974">
    <property type="component" value="Chromosome 5"/>
</dbReference>
<dbReference type="AlphaFoldDB" id="A0A9D4WWY7"/>
<keyword evidence="5" id="KW-0808">Transferase</keyword>
<dbReference type="GO" id="GO:0005739">
    <property type="term" value="C:mitochondrion"/>
    <property type="evidence" value="ECO:0007669"/>
    <property type="project" value="EnsemblPlants"/>
</dbReference>
<sequence length="399" mass="45253">MKVESMEKLRKVVNEIAYKKNLSKLSPLRFSLLPFLSVSSSFYKLALSIRRRFFLSQVHRLPLPVISVGNLTWGGNGKTPMVEFIAAFFARSGISPLVLSRGYGGGDEVNMLQRHLLGTSTKFGVGAKRAVVASHLIQKYGYIDIRKTSLYEKQNLNWKAHNSLDSEKIGIVVLDDAMQHWSLWRDLDIVMVNGLTLWGNGRLLPLGPLREPLTALRRANVVVIHHSDLVSDRVLEDIESMVQGIKKSVPIFFTKMDPTYLFEVGNINAKILLTALHEATILCVSAIGSPEPFVKRVQEMGALYVDRIDFSDHHKFHARDIGTIRARLGELERKFGFKPIVVITEKDYDRDPEILKQLYPFKTYVLCSTLKILPYRGNNEDSFKKFLKDKLKLELPAAD</sequence>
<evidence type="ECO:0000256" key="7">
    <source>
        <dbReference type="ARBA" id="ARBA00022777"/>
    </source>
</evidence>
<keyword evidence="8" id="KW-0067">ATP-binding</keyword>
<keyword evidence="9" id="KW-0443">Lipid metabolism</keyword>
<evidence type="ECO:0000256" key="5">
    <source>
        <dbReference type="ARBA" id="ARBA00022679"/>
    </source>
</evidence>
<dbReference type="InterPro" id="IPR003758">
    <property type="entry name" value="LpxK"/>
</dbReference>